<evidence type="ECO:0000256" key="7">
    <source>
        <dbReference type="ARBA" id="ARBA00023146"/>
    </source>
</evidence>
<evidence type="ECO:0000256" key="6">
    <source>
        <dbReference type="ARBA" id="ARBA00022917"/>
    </source>
</evidence>
<keyword evidence="7 9" id="KW-0030">Aminoacyl-tRNA synthetase</keyword>
<keyword evidence="5 9" id="KW-0067">ATP-binding</keyword>
<comment type="caution">
    <text evidence="15">The sequence shown here is derived from an EMBL/GenBank/DDBJ whole genome shotgun (WGS) entry which is preliminary data.</text>
</comment>
<dbReference type="PANTHER" id="PTHR43740:SF2">
    <property type="entry name" value="LEUCINE--TRNA LIGASE, MITOCHONDRIAL"/>
    <property type="match status" value="1"/>
</dbReference>
<dbReference type="CDD" id="cd07958">
    <property type="entry name" value="Anticodon_Ia_Leu_BEm"/>
    <property type="match status" value="1"/>
</dbReference>
<feature type="binding site" evidence="9">
    <location>
        <position position="584"/>
    </location>
    <ligand>
        <name>ATP</name>
        <dbReference type="ChEBI" id="CHEBI:30616"/>
    </ligand>
</feature>
<feature type="domain" description="Leucyl-tRNA synthetase editing" evidence="14">
    <location>
        <begin position="221"/>
        <end position="405"/>
    </location>
</feature>
<dbReference type="InterPro" id="IPR013155">
    <property type="entry name" value="M/V/L/I-tRNA-synth_anticd-bd"/>
</dbReference>
<dbReference type="Gene3D" id="3.90.740.10">
    <property type="entry name" value="Valyl/Leucyl/Isoleucyl-tRNA synthetase, editing domain"/>
    <property type="match status" value="1"/>
</dbReference>
<dbReference type="HAMAP" id="MF_00049_B">
    <property type="entry name" value="Leu_tRNA_synth_B"/>
    <property type="match status" value="1"/>
</dbReference>
<dbReference type="GO" id="GO:0002161">
    <property type="term" value="F:aminoacyl-tRNA deacylase activity"/>
    <property type="evidence" value="ECO:0007669"/>
    <property type="project" value="InterPro"/>
</dbReference>
<dbReference type="InterPro" id="IPR002300">
    <property type="entry name" value="aa-tRNA-synth_Ia"/>
</dbReference>
<dbReference type="InterPro" id="IPR009008">
    <property type="entry name" value="Val/Leu/Ile-tRNA-synth_edit"/>
</dbReference>
<dbReference type="PANTHER" id="PTHR43740">
    <property type="entry name" value="LEUCYL-TRNA SYNTHETASE"/>
    <property type="match status" value="1"/>
</dbReference>
<dbReference type="FunFam" id="3.40.50.620:FF:000056">
    <property type="entry name" value="Leucine--tRNA ligase"/>
    <property type="match status" value="1"/>
</dbReference>
<dbReference type="InterPro" id="IPR009080">
    <property type="entry name" value="tRNAsynth_Ia_anticodon-bd"/>
</dbReference>
<evidence type="ECO:0000259" key="12">
    <source>
        <dbReference type="Pfam" id="PF08264"/>
    </source>
</evidence>
<dbReference type="InterPro" id="IPR025709">
    <property type="entry name" value="Leu_tRNA-synth_edit"/>
</dbReference>
<evidence type="ECO:0000256" key="1">
    <source>
        <dbReference type="ARBA" id="ARBA00005594"/>
    </source>
</evidence>
<dbReference type="STRING" id="1802424.A2480_02590"/>
<keyword evidence="4 9" id="KW-0547">Nucleotide-binding</keyword>
<comment type="subcellular location">
    <subcellularLocation>
        <location evidence="9">Cytoplasm</location>
    </subcellularLocation>
</comment>
<dbReference type="InterPro" id="IPR014729">
    <property type="entry name" value="Rossmann-like_a/b/a_fold"/>
</dbReference>
<feature type="domain" description="Methionyl/Valyl/Leucyl/Isoleucyl-tRNA synthetase anticodon-binding" evidence="12">
    <location>
        <begin position="653"/>
        <end position="767"/>
    </location>
</feature>
<dbReference type="InterPro" id="IPR001412">
    <property type="entry name" value="aa-tRNA-synth_I_CS"/>
</dbReference>
<dbReference type="PROSITE" id="PS00178">
    <property type="entry name" value="AA_TRNA_LIGASE_I"/>
    <property type="match status" value="1"/>
</dbReference>
<feature type="domain" description="Methionyl/Leucyl tRNA synthetase" evidence="13">
    <location>
        <begin position="40"/>
        <end position="184"/>
    </location>
</feature>
<dbReference type="EMBL" id="MGFG01000005">
    <property type="protein sequence ID" value="OGM01553.1"/>
    <property type="molecule type" value="Genomic_DNA"/>
</dbReference>
<feature type="domain" description="Aminoacyl-tRNA synthetase class Ia" evidence="11">
    <location>
        <begin position="419"/>
        <end position="608"/>
    </location>
</feature>
<evidence type="ECO:0000256" key="4">
    <source>
        <dbReference type="ARBA" id="ARBA00022741"/>
    </source>
</evidence>
<protein>
    <recommendedName>
        <fullName evidence="9">Leucine--tRNA ligase</fullName>
        <ecNumber evidence="9">6.1.1.4</ecNumber>
    </recommendedName>
    <alternativeName>
        <fullName evidence="9">Leucyl-tRNA synthetase</fullName>
        <shortName evidence="9">LeuRS</shortName>
    </alternativeName>
</protein>
<gene>
    <name evidence="9" type="primary">leuS</name>
    <name evidence="15" type="ORF">A2480_02590</name>
</gene>
<evidence type="ECO:0000313" key="16">
    <source>
        <dbReference type="Proteomes" id="UP000176988"/>
    </source>
</evidence>
<proteinExistence type="inferred from homology"/>
<dbReference type="EC" id="6.1.1.4" evidence="9"/>
<dbReference type="InterPro" id="IPR002302">
    <property type="entry name" value="Leu-tRNA-ligase"/>
</dbReference>
<dbReference type="FunFam" id="3.40.50.620:FF:000077">
    <property type="entry name" value="Leucine--tRNA ligase"/>
    <property type="match status" value="1"/>
</dbReference>
<accession>A0A1F7WFG7</accession>
<dbReference type="FunFam" id="1.10.730.10:FF:000011">
    <property type="entry name" value="Leucine--tRNA ligase chloroplastic/mitochondrial"/>
    <property type="match status" value="1"/>
</dbReference>
<feature type="short sequence motif" description="'KMSKS' region" evidence="9">
    <location>
        <begin position="581"/>
        <end position="585"/>
    </location>
</feature>
<dbReference type="Gene3D" id="3.40.50.620">
    <property type="entry name" value="HUPs"/>
    <property type="match status" value="2"/>
</dbReference>
<keyword evidence="6 9" id="KW-0648">Protein biosynthesis</keyword>
<dbReference type="Pfam" id="PF13603">
    <property type="entry name" value="tRNA-synt_1_2"/>
    <property type="match status" value="1"/>
</dbReference>
<evidence type="ECO:0000313" key="15">
    <source>
        <dbReference type="EMBL" id="OGM01553.1"/>
    </source>
</evidence>
<evidence type="ECO:0000256" key="9">
    <source>
        <dbReference type="HAMAP-Rule" id="MF_00049"/>
    </source>
</evidence>
<reference evidence="15 16" key="1">
    <citation type="journal article" date="2016" name="Nat. Commun.">
        <title>Thousands of microbial genomes shed light on interconnected biogeochemical processes in an aquifer system.</title>
        <authorList>
            <person name="Anantharaman K."/>
            <person name="Brown C.T."/>
            <person name="Hug L.A."/>
            <person name="Sharon I."/>
            <person name="Castelle C.J."/>
            <person name="Probst A.J."/>
            <person name="Thomas B.C."/>
            <person name="Singh A."/>
            <person name="Wilkins M.J."/>
            <person name="Karaoz U."/>
            <person name="Brodie E.L."/>
            <person name="Williams K.H."/>
            <person name="Hubbard S.S."/>
            <person name="Banfield J.F."/>
        </authorList>
    </citation>
    <scope>NUCLEOTIDE SEQUENCE [LARGE SCALE GENOMIC DNA]</scope>
</reference>
<evidence type="ECO:0000256" key="2">
    <source>
        <dbReference type="ARBA" id="ARBA00022490"/>
    </source>
</evidence>
<dbReference type="Pfam" id="PF00133">
    <property type="entry name" value="tRNA-synt_1"/>
    <property type="match status" value="1"/>
</dbReference>
<evidence type="ECO:0000256" key="3">
    <source>
        <dbReference type="ARBA" id="ARBA00022598"/>
    </source>
</evidence>
<dbReference type="AlphaFoldDB" id="A0A1F7WFG7"/>
<organism evidence="15 16">
    <name type="scientific">Candidatus Uhrbacteria bacterium RIFOXYC2_FULL_47_19</name>
    <dbReference type="NCBI Taxonomy" id="1802424"/>
    <lineage>
        <taxon>Bacteria</taxon>
        <taxon>Candidatus Uhriibacteriota</taxon>
    </lineage>
</organism>
<dbReference type="GO" id="GO:0006429">
    <property type="term" value="P:leucyl-tRNA aminoacylation"/>
    <property type="evidence" value="ECO:0007669"/>
    <property type="project" value="UniProtKB-UniRule"/>
</dbReference>
<evidence type="ECO:0000259" key="11">
    <source>
        <dbReference type="Pfam" id="PF00133"/>
    </source>
</evidence>
<dbReference type="SUPFAM" id="SSF50677">
    <property type="entry name" value="ValRS/IleRS/LeuRS editing domain"/>
    <property type="match status" value="1"/>
</dbReference>
<dbReference type="GO" id="GO:0004823">
    <property type="term" value="F:leucine-tRNA ligase activity"/>
    <property type="evidence" value="ECO:0007669"/>
    <property type="project" value="UniProtKB-UniRule"/>
</dbReference>
<dbReference type="GO" id="GO:0005829">
    <property type="term" value="C:cytosol"/>
    <property type="evidence" value="ECO:0007669"/>
    <property type="project" value="TreeGrafter"/>
</dbReference>
<dbReference type="SUPFAM" id="SSF47323">
    <property type="entry name" value="Anticodon-binding domain of a subclass of class I aminoacyl-tRNA synthetases"/>
    <property type="match status" value="1"/>
</dbReference>
<dbReference type="CDD" id="cd00812">
    <property type="entry name" value="LeuRS_core"/>
    <property type="match status" value="1"/>
</dbReference>
<name>A0A1F7WFG7_9BACT</name>
<dbReference type="NCBIfam" id="TIGR00396">
    <property type="entry name" value="leuS_bact"/>
    <property type="match status" value="1"/>
</dbReference>
<evidence type="ECO:0000259" key="14">
    <source>
        <dbReference type="Pfam" id="PF13603"/>
    </source>
</evidence>
<comment type="catalytic activity">
    <reaction evidence="8 9">
        <text>tRNA(Leu) + L-leucine + ATP = L-leucyl-tRNA(Leu) + AMP + diphosphate</text>
        <dbReference type="Rhea" id="RHEA:11688"/>
        <dbReference type="Rhea" id="RHEA-COMP:9613"/>
        <dbReference type="Rhea" id="RHEA-COMP:9622"/>
        <dbReference type="ChEBI" id="CHEBI:30616"/>
        <dbReference type="ChEBI" id="CHEBI:33019"/>
        <dbReference type="ChEBI" id="CHEBI:57427"/>
        <dbReference type="ChEBI" id="CHEBI:78442"/>
        <dbReference type="ChEBI" id="CHEBI:78494"/>
        <dbReference type="ChEBI" id="CHEBI:456215"/>
        <dbReference type="EC" id="6.1.1.4"/>
    </reaction>
</comment>
<dbReference type="Pfam" id="PF09334">
    <property type="entry name" value="tRNA-synt_1g"/>
    <property type="match status" value="1"/>
</dbReference>
<comment type="similarity">
    <text evidence="1 9 10">Belongs to the class-I aminoacyl-tRNA synthetase family.</text>
</comment>
<dbReference type="InterPro" id="IPR015413">
    <property type="entry name" value="Methionyl/Leucyl_tRNA_Synth"/>
</dbReference>
<sequence length="806" mass="92107">MSKYDFKKIENHWREEWDRQGLHATNDDPTRKKFFILDMFPYPSGNGLHVGHVEGYTATDIMARKRRMEGWSVLHPMGWDAFGLPAENYAIKTGTPPRQSTEGNIANFTRQLRTLGFSYDWSREINTSEPAYYRWTQWLFLFLYKKGLAYKKKSPVNWCGSCQTVLANEQVVQGECERCGSEVEQKNLTQWFLRVTEYADRLLDGLDGLDWPERIKAMQVNWIGRSEGINIHFALEGTNKTLSTYTTRCDTIHSVTFLVIAPEHPLVEELIEGTEQENEVRRVVAQIKKQTEIERTSDTGKDKIGAFTGRYAINPVSGERIPVWVANFVLMYGTGVVMADAHDRRDFEFARKYDLPLKFVISEDGQPTDATKAKEAFTDDGILFGSGQWDGRNNREALPEMTAWIEEYGWGTRTVNYHLRDWLVSRQRYWGAPIPILYCDKCGELPVPEDQLPVLLPEDVDFRPTGESPLARSVSFHDVKCPECGGPARRESDTMDTFVDSSWYFLRFCSPHEGEHPFSVHDVAHWAPVDLYVGGAEHAVLHLLYARFFTKVLYDHGLVSFDEPFLKLMNPGTVLGENSEKMSKSRGNVVNPDDVAAEYGVDALRLYEMFMGEFSDVKPWDTKGIKGVSRFLDKVWLTVHDVLHEPRPAADESLERLLHKTIRKVSEDIEAFKFNTAISALMIFINEWSSVNKTGDRETAGTFLKLLAPFAPFLAEELWRSLGNEQSIFLESWPKWDEDRCRDEVVTLIVQVDGKMRDRLIAAADTDNERLKAMALSSDAVRRAIGERSVVKIIIVAGRLVNVVTE</sequence>
<keyword evidence="3 9" id="KW-0436">Ligase</keyword>
<dbReference type="SUPFAM" id="SSF52374">
    <property type="entry name" value="Nucleotidylyl transferase"/>
    <property type="match status" value="1"/>
</dbReference>
<evidence type="ECO:0000256" key="5">
    <source>
        <dbReference type="ARBA" id="ARBA00022840"/>
    </source>
</evidence>
<evidence type="ECO:0000256" key="10">
    <source>
        <dbReference type="RuleBase" id="RU363035"/>
    </source>
</evidence>
<dbReference type="Proteomes" id="UP000176988">
    <property type="component" value="Unassembled WGS sequence"/>
</dbReference>
<dbReference type="GO" id="GO:0005524">
    <property type="term" value="F:ATP binding"/>
    <property type="evidence" value="ECO:0007669"/>
    <property type="project" value="UniProtKB-UniRule"/>
</dbReference>
<dbReference type="PRINTS" id="PR00985">
    <property type="entry name" value="TRNASYNTHLEU"/>
</dbReference>
<evidence type="ECO:0000256" key="8">
    <source>
        <dbReference type="ARBA" id="ARBA00047469"/>
    </source>
</evidence>
<keyword evidence="2 9" id="KW-0963">Cytoplasm</keyword>
<evidence type="ECO:0000259" key="13">
    <source>
        <dbReference type="Pfam" id="PF09334"/>
    </source>
</evidence>
<comment type="caution">
    <text evidence="9">Lacks conserved residue(s) required for the propagation of feature annotation.</text>
</comment>
<dbReference type="Gene3D" id="1.10.730.10">
    <property type="entry name" value="Isoleucyl-tRNA Synthetase, Domain 1"/>
    <property type="match status" value="1"/>
</dbReference>
<dbReference type="Pfam" id="PF08264">
    <property type="entry name" value="Anticodon_1"/>
    <property type="match status" value="1"/>
</dbReference>